<evidence type="ECO:0000256" key="1">
    <source>
        <dbReference type="SAM" id="MobiDB-lite"/>
    </source>
</evidence>
<organism evidence="2">
    <name type="scientific">uncultured Rubrobacteraceae bacterium</name>
    <dbReference type="NCBI Taxonomy" id="349277"/>
    <lineage>
        <taxon>Bacteria</taxon>
        <taxon>Bacillati</taxon>
        <taxon>Actinomycetota</taxon>
        <taxon>Rubrobacteria</taxon>
        <taxon>Rubrobacterales</taxon>
        <taxon>Rubrobacteraceae</taxon>
        <taxon>environmental samples</taxon>
    </lineage>
</organism>
<proteinExistence type="predicted"/>
<evidence type="ECO:0000313" key="2">
    <source>
        <dbReference type="EMBL" id="CAA9496496.1"/>
    </source>
</evidence>
<feature type="compositionally biased region" description="Basic residues" evidence="1">
    <location>
        <begin position="142"/>
        <end position="158"/>
    </location>
</feature>
<feature type="region of interest" description="Disordered" evidence="1">
    <location>
        <begin position="39"/>
        <end position="171"/>
    </location>
</feature>
<protein>
    <submittedName>
        <fullName evidence="2">Ferritin</fullName>
    </submittedName>
</protein>
<name>A0A6J4SDN8_9ACTN</name>
<feature type="non-terminal residue" evidence="2">
    <location>
        <position position="1"/>
    </location>
</feature>
<accession>A0A6J4SDN8</accession>
<feature type="region of interest" description="Disordered" evidence="1">
    <location>
        <begin position="1"/>
        <end position="24"/>
    </location>
</feature>
<reference evidence="2" key="1">
    <citation type="submission" date="2020-02" db="EMBL/GenBank/DDBJ databases">
        <authorList>
            <person name="Meier V. D."/>
        </authorList>
    </citation>
    <scope>NUCLEOTIDE SEQUENCE</scope>
    <source>
        <strain evidence="2">AVDCRST_MAG05</strain>
    </source>
</reference>
<sequence>ERGGADADEGRGKGGDGGADRARVLRRLPVPLDVRLLRGGEPHRLRPLDAGPGLGGTGPRPEVLRLPARPGRDRPPAGRRGTSPYLQLAARHLRAGPRTREARDFSYPRPLRPRGLRARLPRPGAPQLVRLRAGRGGEICHRDRRTPPHGRRRHRSPAHARQGPGREAAGL</sequence>
<feature type="compositionally biased region" description="Basic residues" evidence="1">
    <location>
        <begin position="111"/>
        <end position="120"/>
    </location>
</feature>
<feature type="compositionally biased region" description="Basic and acidic residues" evidence="1">
    <location>
        <begin position="1"/>
        <end position="23"/>
    </location>
</feature>
<feature type="non-terminal residue" evidence="2">
    <location>
        <position position="171"/>
    </location>
</feature>
<dbReference type="AlphaFoldDB" id="A0A6J4SDN8"/>
<gene>
    <name evidence="2" type="ORF">AVDCRST_MAG05-2174</name>
</gene>
<dbReference type="EMBL" id="CADCVM010000228">
    <property type="protein sequence ID" value="CAA9496496.1"/>
    <property type="molecule type" value="Genomic_DNA"/>
</dbReference>